<organism evidence="1 2">
    <name type="scientific">Dermacentor silvarum</name>
    <name type="common">Tick</name>
    <dbReference type="NCBI Taxonomy" id="543639"/>
    <lineage>
        <taxon>Eukaryota</taxon>
        <taxon>Metazoa</taxon>
        <taxon>Ecdysozoa</taxon>
        <taxon>Arthropoda</taxon>
        <taxon>Chelicerata</taxon>
        <taxon>Arachnida</taxon>
        <taxon>Acari</taxon>
        <taxon>Parasitiformes</taxon>
        <taxon>Ixodida</taxon>
        <taxon>Ixodoidea</taxon>
        <taxon>Ixodidae</taxon>
        <taxon>Rhipicephalinae</taxon>
        <taxon>Dermacentor</taxon>
    </lineage>
</organism>
<sequence length="468" mass="49702">MINTFQLSPVKGTHALKNWTHRPHPAPEAVPDPEGDPDPGDAPYPGGAPDLEDGQRPEGRESASIPEAALGLTAAPWSSFRPKGNQTGAVPGSAGATIWADIIRGRQAEVRSGASSEHATGSAHKIAQLERENANMREVIKKLTSEIAEIKHARGTRPPPASATLETPQPMEVPIAEGEHDEARPSKKRAVVYEQDSLPGRVKSEIREMFSALSDSVRQLAEKVSQIQSEMAFQAQSLVGIPKATGGYRLCADLTKLNQVLLLEEHLMPTVEQVLGLLGPATVFCKLDARAVFHQKPPGPASAHAKDSSAPQSVQSSHDFHDSGGTPAKPVPSWSPQRWYTRFGRPCAWNVKELGNKGGIQDEVGTAVVQVVQCLTDTLILCEAGEPVTCLLSTLLESASSGIVEGLACALLELVTGAAASANIALKLALGALTTTIEASIQCELPTLSLSLVWSFLLQSKRVAVDPC</sequence>
<gene>
    <name evidence="1" type="ORF">HPB49_015220</name>
</gene>
<evidence type="ECO:0000313" key="2">
    <source>
        <dbReference type="Proteomes" id="UP000821865"/>
    </source>
</evidence>
<name>A0ACB8CRY8_DERSI</name>
<dbReference type="Proteomes" id="UP000821865">
    <property type="component" value="Chromosome 5"/>
</dbReference>
<protein>
    <submittedName>
        <fullName evidence="1">Uncharacterized protein</fullName>
    </submittedName>
</protein>
<accession>A0ACB8CRY8</accession>
<proteinExistence type="predicted"/>
<dbReference type="EMBL" id="CM023474">
    <property type="protein sequence ID" value="KAH7949773.1"/>
    <property type="molecule type" value="Genomic_DNA"/>
</dbReference>
<evidence type="ECO:0000313" key="1">
    <source>
        <dbReference type="EMBL" id="KAH7949773.1"/>
    </source>
</evidence>
<comment type="caution">
    <text evidence="1">The sequence shown here is derived from an EMBL/GenBank/DDBJ whole genome shotgun (WGS) entry which is preliminary data.</text>
</comment>
<keyword evidence="2" id="KW-1185">Reference proteome</keyword>
<reference evidence="1" key="1">
    <citation type="submission" date="2020-05" db="EMBL/GenBank/DDBJ databases">
        <title>Large-scale comparative analyses of tick genomes elucidate their genetic diversity and vector capacities.</title>
        <authorList>
            <person name="Jia N."/>
            <person name="Wang J."/>
            <person name="Shi W."/>
            <person name="Du L."/>
            <person name="Sun Y."/>
            <person name="Zhan W."/>
            <person name="Jiang J."/>
            <person name="Wang Q."/>
            <person name="Zhang B."/>
            <person name="Ji P."/>
            <person name="Sakyi L.B."/>
            <person name="Cui X."/>
            <person name="Yuan T."/>
            <person name="Jiang B."/>
            <person name="Yang W."/>
            <person name="Lam T.T.-Y."/>
            <person name="Chang Q."/>
            <person name="Ding S."/>
            <person name="Wang X."/>
            <person name="Zhu J."/>
            <person name="Ruan X."/>
            <person name="Zhao L."/>
            <person name="Wei J."/>
            <person name="Que T."/>
            <person name="Du C."/>
            <person name="Cheng J."/>
            <person name="Dai P."/>
            <person name="Han X."/>
            <person name="Huang E."/>
            <person name="Gao Y."/>
            <person name="Liu J."/>
            <person name="Shao H."/>
            <person name="Ye R."/>
            <person name="Li L."/>
            <person name="Wei W."/>
            <person name="Wang X."/>
            <person name="Wang C."/>
            <person name="Yang T."/>
            <person name="Huo Q."/>
            <person name="Li W."/>
            <person name="Guo W."/>
            <person name="Chen H."/>
            <person name="Zhou L."/>
            <person name="Ni X."/>
            <person name="Tian J."/>
            <person name="Zhou Y."/>
            <person name="Sheng Y."/>
            <person name="Liu T."/>
            <person name="Pan Y."/>
            <person name="Xia L."/>
            <person name="Li J."/>
            <person name="Zhao F."/>
            <person name="Cao W."/>
        </authorList>
    </citation>
    <scope>NUCLEOTIDE SEQUENCE</scope>
    <source>
        <strain evidence="1">Dsil-2018</strain>
    </source>
</reference>